<evidence type="ECO:0000313" key="2">
    <source>
        <dbReference type="EMBL" id="MDK4300204.1"/>
    </source>
</evidence>
<dbReference type="SMART" id="SM00530">
    <property type="entry name" value="HTH_XRE"/>
    <property type="match status" value="1"/>
</dbReference>
<dbReference type="EMBL" id="JASNVK010000003">
    <property type="protein sequence ID" value="MDK4300204.1"/>
    <property type="molecule type" value="Genomic_DNA"/>
</dbReference>
<dbReference type="Proteomes" id="UP001243856">
    <property type="component" value="Unassembled WGS sequence"/>
</dbReference>
<dbReference type="CDD" id="cd00093">
    <property type="entry name" value="HTH_XRE"/>
    <property type="match status" value="1"/>
</dbReference>
<feature type="domain" description="HTH cro/C1-type" evidence="1">
    <location>
        <begin position="27"/>
        <end position="81"/>
    </location>
</feature>
<proteinExistence type="predicted"/>
<dbReference type="PROSITE" id="PS50943">
    <property type="entry name" value="HTH_CROC1"/>
    <property type="match status" value="1"/>
</dbReference>
<dbReference type="Pfam" id="PF01381">
    <property type="entry name" value="HTH_3"/>
    <property type="match status" value="1"/>
</dbReference>
<dbReference type="InterPro" id="IPR010982">
    <property type="entry name" value="Lambda_DNA-bd_dom_sf"/>
</dbReference>
<dbReference type="SUPFAM" id="SSF47413">
    <property type="entry name" value="lambda repressor-like DNA-binding domains"/>
    <property type="match status" value="1"/>
</dbReference>
<keyword evidence="3" id="KW-1185">Reference proteome</keyword>
<name>A0ABT7G0E8_9CORY</name>
<evidence type="ECO:0000259" key="1">
    <source>
        <dbReference type="PROSITE" id="PS50943"/>
    </source>
</evidence>
<reference evidence="2 3" key="1">
    <citation type="submission" date="2023-05" db="EMBL/GenBank/DDBJ databases">
        <title>Metabolic capabilities are highly conserved among human nasal-associated Corynebacterium species in pangenomic analyses.</title>
        <authorList>
            <person name="Tran T.H."/>
            <person name="Roberts A.Q."/>
            <person name="Escapa I.F."/>
            <person name="Gao W."/>
            <person name="Conlan S."/>
            <person name="Kong H."/>
            <person name="Segre J.A."/>
            <person name="Kelly M.S."/>
            <person name="Lemon K.P."/>
        </authorList>
    </citation>
    <scope>NUCLEOTIDE SEQUENCE [LARGE SCALE GENOMIC DNA]</scope>
    <source>
        <strain evidence="2 3">KPL2811</strain>
    </source>
</reference>
<accession>A0ABT7G0E8</accession>
<organism evidence="2 3">
    <name type="scientific">Corynebacterium propinquum</name>
    <dbReference type="NCBI Taxonomy" id="43769"/>
    <lineage>
        <taxon>Bacteria</taxon>
        <taxon>Bacillati</taxon>
        <taxon>Actinomycetota</taxon>
        <taxon>Actinomycetes</taxon>
        <taxon>Mycobacteriales</taxon>
        <taxon>Corynebacteriaceae</taxon>
        <taxon>Corynebacterium</taxon>
    </lineage>
</organism>
<dbReference type="Gene3D" id="1.10.260.40">
    <property type="entry name" value="lambda repressor-like DNA-binding domains"/>
    <property type="match status" value="1"/>
</dbReference>
<gene>
    <name evidence="2" type="ORF">QPX45_02895</name>
</gene>
<protein>
    <submittedName>
        <fullName evidence="2">Helix-turn-helix domain-containing protein</fullName>
    </submittedName>
</protein>
<sequence length="81" mass="8692">MSAPHVGAGCMQPADSATQARKLGGVIRRTRKEYMLTQPQLALMIGISDRTLREIEKGTGSPSVKAVLATLETLGLELDVR</sequence>
<dbReference type="RefSeq" id="WP_260850075.1">
    <property type="nucleotide sequence ID" value="NZ_CP100361.1"/>
</dbReference>
<comment type="caution">
    <text evidence="2">The sequence shown here is derived from an EMBL/GenBank/DDBJ whole genome shotgun (WGS) entry which is preliminary data.</text>
</comment>
<evidence type="ECO:0000313" key="3">
    <source>
        <dbReference type="Proteomes" id="UP001243856"/>
    </source>
</evidence>
<dbReference type="InterPro" id="IPR001387">
    <property type="entry name" value="Cro/C1-type_HTH"/>
</dbReference>